<evidence type="ECO:0008006" key="3">
    <source>
        <dbReference type="Google" id="ProtNLM"/>
    </source>
</evidence>
<accession>A0A1W2AQ14</accession>
<dbReference type="Proteomes" id="UP000192674">
    <property type="component" value="Unassembled WGS sequence"/>
</dbReference>
<organism evidence="1 2">
    <name type="scientific">Kibdelosporangium aridum</name>
    <dbReference type="NCBI Taxonomy" id="2030"/>
    <lineage>
        <taxon>Bacteria</taxon>
        <taxon>Bacillati</taxon>
        <taxon>Actinomycetota</taxon>
        <taxon>Actinomycetes</taxon>
        <taxon>Pseudonocardiales</taxon>
        <taxon>Pseudonocardiaceae</taxon>
        <taxon>Kibdelosporangium</taxon>
    </lineage>
</organism>
<protein>
    <recommendedName>
        <fullName evidence="3">Alpha/beta hydrolase</fullName>
    </recommendedName>
</protein>
<keyword evidence="2" id="KW-1185">Reference proteome</keyword>
<dbReference type="EMBL" id="FWXV01000001">
    <property type="protein sequence ID" value="SMC62541.1"/>
    <property type="molecule type" value="Genomic_DNA"/>
</dbReference>
<dbReference type="SUPFAM" id="SSF53474">
    <property type="entry name" value="alpha/beta-Hydrolases"/>
    <property type="match status" value="1"/>
</dbReference>
<proteinExistence type="predicted"/>
<gene>
    <name evidence="1" type="ORF">SAMN05661093_01012</name>
</gene>
<dbReference type="AlphaFoldDB" id="A0A1W2AQ14"/>
<reference evidence="1 2" key="1">
    <citation type="submission" date="2017-04" db="EMBL/GenBank/DDBJ databases">
        <authorList>
            <person name="Afonso C.L."/>
            <person name="Miller P.J."/>
            <person name="Scott M.A."/>
            <person name="Spackman E."/>
            <person name="Goraichik I."/>
            <person name="Dimitrov K.M."/>
            <person name="Suarez D.L."/>
            <person name="Swayne D.E."/>
        </authorList>
    </citation>
    <scope>NUCLEOTIDE SEQUENCE [LARGE SCALE GENOMIC DNA]</scope>
    <source>
        <strain evidence="1 2">DSM 43828</strain>
    </source>
</reference>
<evidence type="ECO:0000313" key="2">
    <source>
        <dbReference type="Proteomes" id="UP000192674"/>
    </source>
</evidence>
<dbReference type="OrthoDB" id="3693848at2"/>
<sequence>MPESIVRQGPSNAVGTVVVLDPTGAASHGELPATWRELTNRWTVVWCRLPADDSASQLAQYMRGVEGPVDVVASGASSVAAMVLGERYHDVIRSVLLVDPAAGEAPVDPATAKIADELWMRREADRVNALAELGVQVRVIAHSFEGDRDRRDPPLPLGHPDVVKVLRAQLVSQSA</sequence>
<evidence type="ECO:0000313" key="1">
    <source>
        <dbReference type="EMBL" id="SMC62541.1"/>
    </source>
</evidence>
<dbReference type="InterPro" id="IPR029058">
    <property type="entry name" value="AB_hydrolase_fold"/>
</dbReference>
<dbReference type="RefSeq" id="WP_084424847.1">
    <property type="nucleotide sequence ID" value="NZ_FWXV01000001.1"/>
</dbReference>
<name>A0A1W2AQ14_KIBAR</name>